<accession>A0ABY6Q7Q7</accession>
<name>A0ABY6Q7Q7_9GAMM</name>
<dbReference type="InterPro" id="IPR027417">
    <property type="entry name" value="P-loop_NTPase"/>
</dbReference>
<protein>
    <submittedName>
        <fullName evidence="1">Kinase</fullName>
    </submittedName>
</protein>
<dbReference type="EMBL" id="CP036501">
    <property type="protein sequence ID" value="UZP75317.1"/>
    <property type="molecule type" value="Genomic_DNA"/>
</dbReference>
<dbReference type="Gene3D" id="3.40.50.300">
    <property type="entry name" value="P-loop containing nucleotide triphosphate hydrolases"/>
    <property type="match status" value="1"/>
</dbReference>
<dbReference type="SUPFAM" id="SSF52540">
    <property type="entry name" value="P-loop containing nucleoside triphosphate hydrolases"/>
    <property type="match status" value="1"/>
</dbReference>
<gene>
    <name evidence="1" type="ORF">E0F26_11475</name>
</gene>
<organism evidence="1 2">
    <name type="scientific">Candidatus Paraluminiphilus aquimaris</name>
    <dbReference type="NCBI Taxonomy" id="2518994"/>
    <lineage>
        <taxon>Bacteria</taxon>
        <taxon>Pseudomonadati</taxon>
        <taxon>Pseudomonadota</taxon>
        <taxon>Gammaproteobacteria</taxon>
        <taxon>Cellvibrionales</taxon>
        <taxon>Halieaceae</taxon>
        <taxon>Candidatus Paraluminiphilus</taxon>
    </lineage>
</organism>
<dbReference type="Proteomes" id="UP001317963">
    <property type="component" value="Chromosome"/>
</dbReference>
<keyword evidence="1" id="KW-0808">Transferase</keyword>
<keyword evidence="1" id="KW-0418">Kinase</keyword>
<evidence type="ECO:0000313" key="1">
    <source>
        <dbReference type="EMBL" id="UZP75317.1"/>
    </source>
</evidence>
<dbReference type="PANTHER" id="PTHR10285">
    <property type="entry name" value="URIDINE KINASE"/>
    <property type="match status" value="1"/>
</dbReference>
<sequence length="306" mass="34359">MVSTFKRSTRQFMDEFCAARDLNSIFMRNAESYFLDYAARLSQRAHASNRPVVVGLNGAQGSGKSTLSELLAELLPRFFEVDCHVLSIDDFYLSKAQRRKLGAAVHPLLATRGVPGTHDCPRLNDALAACSEYSSGDIALPIFDKLKDDRTRKVRKIRVGAKPTIVLLEGWCVGIPAQAPLDLAVPASSFEFSNDNLGTWRGYVNDQLATVYVDIFKKLDYLSMLKPPCFEAVLDWRVEQEVRLIAKRREVANDNAIKGMNVKQVAEFVENFRRLTCHAMTVLPDLANETWELQADRLILSEVTSK</sequence>
<proteinExistence type="predicted"/>
<reference evidence="1 2" key="1">
    <citation type="submission" date="2019-02" db="EMBL/GenBank/DDBJ databases">
        <title>Halieaceae_genomes.</title>
        <authorList>
            <person name="Li S.-H."/>
        </authorList>
    </citation>
    <scope>NUCLEOTIDE SEQUENCE [LARGE SCALE GENOMIC DNA]</scope>
    <source>
        <strain evidence="1 2">JH123</strain>
    </source>
</reference>
<keyword evidence="2" id="KW-1185">Reference proteome</keyword>
<evidence type="ECO:0000313" key="2">
    <source>
        <dbReference type="Proteomes" id="UP001317963"/>
    </source>
</evidence>
<dbReference type="GO" id="GO:0016301">
    <property type="term" value="F:kinase activity"/>
    <property type="evidence" value="ECO:0007669"/>
    <property type="project" value="UniProtKB-KW"/>
</dbReference>